<accession>A0ABM3KUA5</accession>
<dbReference type="GeneID" id="127149604"/>
<protein>
    <submittedName>
        <fullName evidence="3">Uncharacterized protein LOC127149604</fullName>
    </submittedName>
</protein>
<keyword evidence="1" id="KW-0472">Membrane</keyword>
<keyword evidence="1" id="KW-1133">Transmembrane helix</keyword>
<dbReference type="Proteomes" id="UP001652600">
    <property type="component" value="Chromosome 5"/>
</dbReference>
<reference evidence="3" key="1">
    <citation type="submission" date="2025-08" db="UniProtKB">
        <authorList>
            <consortium name="RefSeq"/>
        </authorList>
    </citation>
    <scope>IDENTIFICATION</scope>
    <source>
        <tissue evidence="3">Stem</tissue>
    </source>
</reference>
<evidence type="ECO:0000313" key="3">
    <source>
        <dbReference type="RefSeq" id="XP_050941355.1"/>
    </source>
</evidence>
<proteinExistence type="predicted"/>
<feature type="transmembrane region" description="Helical" evidence="1">
    <location>
        <begin position="18"/>
        <end position="40"/>
    </location>
</feature>
<evidence type="ECO:0000256" key="1">
    <source>
        <dbReference type="SAM" id="Phobius"/>
    </source>
</evidence>
<organism evidence="2 3">
    <name type="scientific">Cucumis melo</name>
    <name type="common">Muskmelon</name>
    <dbReference type="NCBI Taxonomy" id="3656"/>
    <lineage>
        <taxon>Eukaryota</taxon>
        <taxon>Viridiplantae</taxon>
        <taxon>Streptophyta</taxon>
        <taxon>Embryophyta</taxon>
        <taxon>Tracheophyta</taxon>
        <taxon>Spermatophyta</taxon>
        <taxon>Magnoliopsida</taxon>
        <taxon>eudicotyledons</taxon>
        <taxon>Gunneridae</taxon>
        <taxon>Pentapetalae</taxon>
        <taxon>rosids</taxon>
        <taxon>fabids</taxon>
        <taxon>Cucurbitales</taxon>
        <taxon>Cucurbitaceae</taxon>
        <taxon>Benincaseae</taxon>
        <taxon>Cucumis</taxon>
    </lineage>
</organism>
<keyword evidence="2" id="KW-1185">Reference proteome</keyword>
<evidence type="ECO:0000313" key="2">
    <source>
        <dbReference type="Proteomes" id="UP001652600"/>
    </source>
</evidence>
<dbReference type="RefSeq" id="XP_050941355.1">
    <property type="nucleotide sequence ID" value="XM_051085398.1"/>
</dbReference>
<sequence>MGLLCEQPSSFCPLNFSLLLEVSFLLLGVFLTVLSFSWLIRQTLHTVVRQWVPIVYGREHVIAEIPCLLFSVWLFKGIKTPPISAIYLLGRIGHHRRYVYVIFLPFFSSISSIM</sequence>
<name>A0ABM3KUA5_CUCME</name>
<keyword evidence="1" id="KW-0812">Transmembrane</keyword>
<gene>
    <name evidence="3" type="primary">LOC127149604</name>
</gene>